<evidence type="ECO:0000313" key="3">
    <source>
        <dbReference type="Proteomes" id="UP000297753"/>
    </source>
</evidence>
<dbReference type="InterPro" id="IPR041494">
    <property type="entry name" value="PIN7"/>
</dbReference>
<name>A0A4Y8WAH5_9VIBR</name>
<accession>A0A4Y8WAH5</accession>
<dbReference type="RefSeq" id="WP_050933640.1">
    <property type="nucleotide sequence ID" value="NZ_SATR01000073.1"/>
</dbReference>
<reference evidence="2 3" key="1">
    <citation type="submission" date="2019-01" db="EMBL/GenBank/DDBJ databases">
        <title>Vibrio BEI176 sp. nov, a marine bacterium isolated from China: eastern marignal seas.</title>
        <authorList>
            <person name="Li B."/>
        </authorList>
    </citation>
    <scope>NUCLEOTIDE SEQUENCE [LARGE SCALE GENOMIC DNA]</scope>
    <source>
        <strain evidence="2 3">BEI176</strain>
    </source>
</reference>
<dbReference type="Proteomes" id="UP000297753">
    <property type="component" value="Unassembled WGS sequence"/>
</dbReference>
<sequence length="198" mass="22053">MKTNYILIDFENVQPKNLSLLEGHPFKVIVFVGANQTKVPFDVATAMQNLGSSAQYIKIDGNGPNALDFHIAYYIGSISAVDKDCFFHIVSKDSGFDPLIKHLKSKKVLANRVKDVSEIQVLKISNTKSDSERISAVTEYLISRGVSKPRAVKTLSNSIRQLFMKQLEEKEVDHLVELLVEAKVVSVNGTKVSYNLPK</sequence>
<dbReference type="EMBL" id="SATR01000073">
    <property type="protein sequence ID" value="TFH89388.1"/>
    <property type="molecule type" value="Genomic_DNA"/>
</dbReference>
<gene>
    <name evidence="2" type="ORF">ELS82_22565</name>
</gene>
<evidence type="ECO:0000313" key="2">
    <source>
        <dbReference type="EMBL" id="TFH89388.1"/>
    </source>
</evidence>
<feature type="domain" description="PIN-like" evidence="1">
    <location>
        <begin position="7"/>
        <end position="105"/>
    </location>
</feature>
<dbReference type="Pfam" id="PF18475">
    <property type="entry name" value="PIN7"/>
    <property type="match status" value="1"/>
</dbReference>
<keyword evidence="3" id="KW-1185">Reference proteome</keyword>
<proteinExistence type="predicted"/>
<comment type="caution">
    <text evidence="2">The sequence shown here is derived from an EMBL/GenBank/DDBJ whole genome shotgun (WGS) entry which is preliminary data.</text>
</comment>
<dbReference type="OrthoDB" id="9791898at2"/>
<dbReference type="AlphaFoldDB" id="A0A4Y8WAH5"/>
<organism evidence="2 3">
    <name type="scientific">Vibrio ouci</name>
    <dbReference type="NCBI Taxonomy" id="2499078"/>
    <lineage>
        <taxon>Bacteria</taxon>
        <taxon>Pseudomonadati</taxon>
        <taxon>Pseudomonadota</taxon>
        <taxon>Gammaproteobacteria</taxon>
        <taxon>Vibrionales</taxon>
        <taxon>Vibrionaceae</taxon>
        <taxon>Vibrio</taxon>
    </lineage>
</organism>
<evidence type="ECO:0000259" key="1">
    <source>
        <dbReference type="Pfam" id="PF18475"/>
    </source>
</evidence>
<protein>
    <recommendedName>
        <fullName evidence="1">PIN-like domain-containing protein</fullName>
    </recommendedName>
</protein>